<protein>
    <recommendedName>
        <fullName evidence="3">Carboxypeptidase regulatory-like domain-containing protein</fullName>
    </recommendedName>
</protein>
<evidence type="ECO:0000313" key="1">
    <source>
        <dbReference type="EMBL" id="MFC6022084.1"/>
    </source>
</evidence>
<organism evidence="1 2">
    <name type="scientific">Plantactinospora solaniradicis</name>
    <dbReference type="NCBI Taxonomy" id="1723736"/>
    <lineage>
        <taxon>Bacteria</taxon>
        <taxon>Bacillati</taxon>
        <taxon>Actinomycetota</taxon>
        <taxon>Actinomycetes</taxon>
        <taxon>Micromonosporales</taxon>
        <taxon>Micromonosporaceae</taxon>
        <taxon>Plantactinospora</taxon>
    </lineage>
</organism>
<reference evidence="2" key="1">
    <citation type="journal article" date="2019" name="Int. J. Syst. Evol. Microbiol.">
        <title>The Global Catalogue of Microorganisms (GCM) 10K type strain sequencing project: providing services to taxonomists for standard genome sequencing and annotation.</title>
        <authorList>
            <consortium name="The Broad Institute Genomics Platform"/>
            <consortium name="The Broad Institute Genome Sequencing Center for Infectious Disease"/>
            <person name="Wu L."/>
            <person name="Ma J."/>
        </authorList>
    </citation>
    <scope>NUCLEOTIDE SEQUENCE [LARGE SCALE GENOMIC DNA]</scope>
    <source>
        <strain evidence="2">ZS-35-S2</strain>
    </source>
</reference>
<dbReference type="RefSeq" id="WP_377431177.1">
    <property type="nucleotide sequence ID" value="NZ_JBHSPR010000054.1"/>
</dbReference>
<keyword evidence="2" id="KW-1185">Reference proteome</keyword>
<accession>A0ABW1KMN2</accession>
<dbReference type="Proteomes" id="UP001596203">
    <property type="component" value="Unassembled WGS sequence"/>
</dbReference>
<name>A0ABW1KMN2_9ACTN</name>
<gene>
    <name evidence="1" type="ORF">ACFP2T_38720</name>
</gene>
<proteinExistence type="predicted"/>
<sequence>MTDSSDGRLDEIDAAILDQIQAAYTRADPPPADLDDRVRFAIALEAVDVEVARLQEDLLVGSGARSRERVRTITFDARSLTILVSIVDLPDGLVRLDGWLAPPAPRRVELRLGASPGPPAQSRTVLADEGGRFVFDDVGHGLAQLLVHPLTGDDVGSETSVVTPSLIL</sequence>
<evidence type="ECO:0008006" key="3">
    <source>
        <dbReference type="Google" id="ProtNLM"/>
    </source>
</evidence>
<evidence type="ECO:0000313" key="2">
    <source>
        <dbReference type="Proteomes" id="UP001596203"/>
    </source>
</evidence>
<comment type="caution">
    <text evidence="1">The sequence shown here is derived from an EMBL/GenBank/DDBJ whole genome shotgun (WGS) entry which is preliminary data.</text>
</comment>
<dbReference type="EMBL" id="JBHSPR010000054">
    <property type="protein sequence ID" value="MFC6022084.1"/>
    <property type="molecule type" value="Genomic_DNA"/>
</dbReference>